<keyword evidence="2" id="KW-1185">Reference proteome</keyword>
<gene>
    <name evidence="1" type="ORF">K444DRAFT_530046</name>
</gene>
<dbReference type="RefSeq" id="XP_024736314.1">
    <property type="nucleotide sequence ID" value="XM_024874866.1"/>
</dbReference>
<protein>
    <submittedName>
        <fullName evidence="1">Uncharacterized protein</fullName>
    </submittedName>
</protein>
<organism evidence="1 2">
    <name type="scientific">Hyaloscypha bicolor E</name>
    <dbReference type="NCBI Taxonomy" id="1095630"/>
    <lineage>
        <taxon>Eukaryota</taxon>
        <taxon>Fungi</taxon>
        <taxon>Dikarya</taxon>
        <taxon>Ascomycota</taxon>
        <taxon>Pezizomycotina</taxon>
        <taxon>Leotiomycetes</taxon>
        <taxon>Helotiales</taxon>
        <taxon>Hyaloscyphaceae</taxon>
        <taxon>Hyaloscypha</taxon>
        <taxon>Hyaloscypha bicolor</taxon>
    </lineage>
</organism>
<dbReference type="GeneID" id="36582946"/>
<dbReference type="EMBL" id="KZ613816">
    <property type="protein sequence ID" value="PMD59410.1"/>
    <property type="molecule type" value="Genomic_DNA"/>
</dbReference>
<sequence length="58" mass="6659">SLENILHKLGPITDISYKPFQPEPKHPARAFLPPTFPLKPCPFDYFTKAHGIKIRSTR</sequence>
<feature type="non-terminal residue" evidence="1">
    <location>
        <position position="1"/>
    </location>
</feature>
<evidence type="ECO:0000313" key="1">
    <source>
        <dbReference type="EMBL" id="PMD59410.1"/>
    </source>
</evidence>
<name>A0A2J6T8Q3_9HELO</name>
<dbReference type="Proteomes" id="UP000235371">
    <property type="component" value="Unassembled WGS sequence"/>
</dbReference>
<accession>A0A2J6T8Q3</accession>
<proteinExistence type="predicted"/>
<dbReference type="AlphaFoldDB" id="A0A2J6T8Q3"/>
<dbReference type="InParanoid" id="A0A2J6T8Q3"/>
<evidence type="ECO:0000313" key="2">
    <source>
        <dbReference type="Proteomes" id="UP000235371"/>
    </source>
</evidence>
<reference evidence="1 2" key="1">
    <citation type="submission" date="2016-04" db="EMBL/GenBank/DDBJ databases">
        <title>A degradative enzymes factory behind the ericoid mycorrhizal symbiosis.</title>
        <authorList>
            <consortium name="DOE Joint Genome Institute"/>
            <person name="Martino E."/>
            <person name="Morin E."/>
            <person name="Grelet G."/>
            <person name="Kuo A."/>
            <person name="Kohler A."/>
            <person name="Daghino S."/>
            <person name="Barry K."/>
            <person name="Choi C."/>
            <person name="Cichocki N."/>
            <person name="Clum A."/>
            <person name="Copeland A."/>
            <person name="Hainaut M."/>
            <person name="Haridas S."/>
            <person name="Labutti K."/>
            <person name="Lindquist E."/>
            <person name="Lipzen A."/>
            <person name="Khouja H.-R."/>
            <person name="Murat C."/>
            <person name="Ohm R."/>
            <person name="Olson A."/>
            <person name="Spatafora J."/>
            <person name="Veneault-Fourrey C."/>
            <person name="Henrissat B."/>
            <person name="Grigoriev I."/>
            <person name="Martin F."/>
            <person name="Perotto S."/>
        </authorList>
    </citation>
    <scope>NUCLEOTIDE SEQUENCE [LARGE SCALE GENOMIC DNA]</scope>
    <source>
        <strain evidence="1 2">E</strain>
    </source>
</reference>